<evidence type="ECO:0000313" key="4">
    <source>
        <dbReference type="Proteomes" id="UP000281261"/>
    </source>
</evidence>
<dbReference type="EMBL" id="QMNG01000017">
    <property type="protein sequence ID" value="RLC36982.1"/>
    <property type="molecule type" value="Genomic_DNA"/>
</dbReference>
<evidence type="ECO:0000256" key="1">
    <source>
        <dbReference type="SAM" id="MobiDB-lite"/>
    </source>
</evidence>
<proteinExistence type="predicted"/>
<sequence>MSTPKRQIGDRVMITGGQNKDKVGVIVDKERRGWTVELEACPREGGERTRVTASFPMVALVETTSNQAPETTPTPEQPQPQPSEAIGAGEADPAAGTTARSGRTDDSTGQSIQGNASGSEPEDLTKMTVKQLQALAKQRGIGIARTKDDFLRIIKEKNPEEDMERLKGKVLFDRVSELHISRLRTKADLVRMLQV</sequence>
<feature type="region of interest" description="Disordered" evidence="1">
    <location>
        <begin position="58"/>
        <end position="124"/>
    </location>
</feature>
<comment type="caution">
    <text evidence="3">The sequence shown here is derived from an EMBL/GenBank/DDBJ whole genome shotgun (WGS) entry which is preliminary data.</text>
</comment>
<dbReference type="Pfam" id="PF00467">
    <property type="entry name" value="KOW"/>
    <property type="match status" value="1"/>
</dbReference>
<dbReference type="InterPro" id="IPR005824">
    <property type="entry name" value="KOW"/>
</dbReference>
<accession>A0A420ZC93</accession>
<name>A0A420ZC93_UNCK3</name>
<gene>
    <name evidence="3" type="ORF">DRH29_03315</name>
</gene>
<protein>
    <recommendedName>
        <fullName evidence="2">KOW domain-containing protein</fullName>
    </recommendedName>
</protein>
<feature type="domain" description="KOW" evidence="2">
    <location>
        <begin position="9"/>
        <end position="39"/>
    </location>
</feature>
<evidence type="ECO:0000313" key="3">
    <source>
        <dbReference type="EMBL" id="RLC36982.1"/>
    </source>
</evidence>
<dbReference type="AlphaFoldDB" id="A0A420ZC93"/>
<feature type="compositionally biased region" description="Polar residues" evidence="1">
    <location>
        <begin position="107"/>
        <end position="118"/>
    </location>
</feature>
<organism evidence="3 4">
    <name type="scientific">candidate division Kazan bacterium</name>
    <dbReference type="NCBI Taxonomy" id="2202143"/>
    <lineage>
        <taxon>Bacteria</taxon>
        <taxon>Bacteria division Kazan-3B-28</taxon>
    </lineage>
</organism>
<reference evidence="3 4" key="1">
    <citation type="submission" date="2018-06" db="EMBL/GenBank/DDBJ databases">
        <title>Extensive metabolic versatility and redundancy in microbially diverse, dynamic hydrothermal sediments.</title>
        <authorList>
            <person name="Dombrowski N."/>
            <person name="Teske A."/>
            <person name="Baker B.J."/>
        </authorList>
    </citation>
    <scope>NUCLEOTIDE SEQUENCE [LARGE SCALE GENOMIC DNA]</scope>
    <source>
        <strain evidence="3">B79_G16</strain>
    </source>
</reference>
<dbReference type="Proteomes" id="UP000281261">
    <property type="component" value="Unassembled WGS sequence"/>
</dbReference>
<evidence type="ECO:0000259" key="2">
    <source>
        <dbReference type="Pfam" id="PF00467"/>
    </source>
</evidence>